<accession>A0A518K4N8</accession>
<reference evidence="1 2" key="1">
    <citation type="submission" date="2019-02" db="EMBL/GenBank/DDBJ databases">
        <title>Deep-cultivation of Planctomycetes and their phenomic and genomic characterization uncovers novel biology.</title>
        <authorList>
            <person name="Wiegand S."/>
            <person name="Jogler M."/>
            <person name="Boedeker C."/>
            <person name="Pinto D."/>
            <person name="Vollmers J."/>
            <person name="Rivas-Marin E."/>
            <person name="Kohn T."/>
            <person name="Peeters S.H."/>
            <person name="Heuer A."/>
            <person name="Rast P."/>
            <person name="Oberbeckmann S."/>
            <person name="Bunk B."/>
            <person name="Jeske O."/>
            <person name="Meyerdierks A."/>
            <person name="Storesund J.E."/>
            <person name="Kallscheuer N."/>
            <person name="Luecker S."/>
            <person name="Lage O.M."/>
            <person name="Pohl T."/>
            <person name="Merkel B.J."/>
            <person name="Hornburger P."/>
            <person name="Mueller R.-W."/>
            <person name="Bruemmer F."/>
            <person name="Labrenz M."/>
            <person name="Spormann A.M."/>
            <person name="Op den Camp H."/>
            <person name="Overmann J."/>
            <person name="Amann R."/>
            <person name="Jetten M.S.M."/>
            <person name="Mascher T."/>
            <person name="Medema M.H."/>
            <person name="Devos D.P."/>
            <person name="Kaster A.-K."/>
            <person name="Ovreas L."/>
            <person name="Rohde M."/>
            <person name="Galperin M.Y."/>
            <person name="Jogler C."/>
        </authorList>
    </citation>
    <scope>NUCLEOTIDE SEQUENCE [LARGE SCALE GENOMIC DNA]</scope>
    <source>
        <strain evidence="1 2">Spa11</strain>
    </source>
</reference>
<protein>
    <submittedName>
        <fullName evidence="1">Uncharacterized protein</fullName>
    </submittedName>
</protein>
<evidence type="ECO:0000313" key="2">
    <source>
        <dbReference type="Proteomes" id="UP000316426"/>
    </source>
</evidence>
<dbReference type="KEGG" id="bmei:Spa11_09190"/>
<dbReference type="Proteomes" id="UP000316426">
    <property type="component" value="Chromosome"/>
</dbReference>
<sequence>MERQDASDAIHFCSHCGRRAQGNFCSGCGHSLRFGAEVAEVEFLDVDWRSAISYEVIASVPEVKQRVAQAAAQAKKGLSGEQILSLAENLTPGVPMEKLAGVVQPLYASWGVKTGKERSDTVATPVGEAIVRVLCSLARRGQEVLGVEQHDDGCTITATLPSDVWALGGKMIVAVRRDARGARIDAATLIEGQWIDWGKSKRRLELLLSDVRAAA</sequence>
<organism evidence="1 2">
    <name type="scientific">Botrimarina mediterranea</name>
    <dbReference type="NCBI Taxonomy" id="2528022"/>
    <lineage>
        <taxon>Bacteria</taxon>
        <taxon>Pseudomonadati</taxon>
        <taxon>Planctomycetota</taxon>
        <taxon>Planctomycetia</taxon>
        <taxon>Pirellulales</taxon>
        <taxon>Lacipirellulaceae</taxon>
        <taxon>Botrimarina</taxon>
    </lineage>
</organism>
<dbReference type="RefSeq" id="WP_145108518.1">
    <property type="nucleotide sequence ID" value="NZ_CP036349.1"/>
</dbReference>
<keyword evidence="2" id="KW-1185">Reference proteome</keyword>
<evidence type="ECO:0000313" key="1">
    <source>
        <dbReference type="EMBL" id="QDV72737.1"/>
    </source>
</evidence>
<dbReference type="EMBL" id="CP036349">
    <property type="protein sequence ID" value="QDV72737.1"/>
    <property type="molecule type" value="Genomic_DNA"/>
</dbReference>
<proteinExistence type="predicted"/>
<dbReference type="AlphaFoldDB" id="A0A518K4N8"/>
<name>A0A518K4N8_9BACT</name>
<gene>
    <name evidence="1" type="ORF">Spa11_09190</name>
</gene>